<evidence type="ECO:0000313" key="2">
    <source>
        <dbReference type="Proteomes" id="UP000612808"/>
    </source>
</evidence>
<evidence type="ECO:0008006" key="3">
    <source>
        <dbReference type="Google" id="ProtNLM"/>
    </source>
</evidence>
<dbReference type="InterPro" id="IPR020904">
    <property type="entry name" value="Sc_DH/Rdtase_CS"/>
</dbReference>
<dbReference type="AlphaFoldDB" id="A0A8J3JGI4"/>
<dbReference type="PROSITE" id="PS00061">
    <property type="entry name" value="ADH_SHORT"/>
    <property type="match status" value="1"/>
</dbReference>
<protein>
    <recommendedName>
        <fullName evidence="3">Short chain dehydrogenase</fullName>
    </recommendedName>
</protein>
<proteinExistence type="predicted"/>
<comment type="caution">
    <text evidence="1">The sequence shown here is derived from an EMBL/GenBank/DDBJ whole genome shotgun (WGS) entry which is preliminary data.</text>
</comment>
<keyword evidence="2" id="KW-1185">Reference proteome</keyword>
<sequence length="76" mass="8356">MVLRCSNARLFSPVVFGDLDFRFRPYGPTLAYGQAKTAAVLLAVEISRRWRGHGIVANAGGRHRAPAVHRRPPDTG</sequence>
<gene>
    <name evidence="1" type="ORF">Aru02nite_71880</name>
</gene>
<accession>A0A8J3JGI4</accession>
<dbReference type="Gene3D" id="3.40.50.720">
    <property type="entry name" value="NAD(P)-binding Rossmann-like Domain"/>
    <property type="match status" value="1"/>
</dbReference>
<reference evidence="1" key="1">
    <citation type="submission" date="2021-01" db="EMBL/GenBank/DDBJ databases">
        <title>Whole genome shotgun sequence of Actinocatenispora rupis NBRC 107355.</title>
        <authorList>
            <person name="Komaki H."/>
            <person name="Tamura T."/>
        </authorList>
    </citation>
    <scope>NUCLEOTIDE SEQUENCE</scope>
    <source>
        <strain evidence="1">NBRC 107355</strain>
    </source>
</reference>
<name>A0A8J3JGI4_9ACTN</name>
<dbReference type="Proteomes" id="UP000612808">
    <property type="component" value="Unassembled WGS sequence"/>
</dbReference>
<organism evidence="1 2">
    <name type="scientific">Actinocatenispora rupis</name>
    <dbReference type="NCBI Taxonomy" id="519421"/>
    <lineage>
        <taxon>Bacteria</taxon>
        <taxon>Bacillati</taxon>
        <taxon>Actinomycetota</taxon>
        <taxon>Actinomycetes</taxon>
        <taxon>Micromonosporales</taxon>
        <taxon>Micromonosporaceae</taxon>
        <taxon>Actinocatenispora</taxon>
    </lineage>
</organism>
<dbReference type="EMBL" id="BOMB01000056">
    <property type="protein sequence ID" value="GID16299.1"/>
    <property type="molecule type" value="Genomic_DNA"/>
</dbReference>
<evidence type="ECO:0000313" key="1">
    <source>
        <dbReference type="EMBL" id="GID16299.1"/>
    </source>
</evidence>